<dbReference type="EMBL" id="BKZQ01000017">
    <property type="protein sequence ID" value="GER70292.1"/>
    <property type="molecule type" value="Genomic_DNA"/>
</dbReference>
<gene>
    <name evidence="2" type="ORF">BpJC7_15950</name>
</gene>
<dbReference type="Proteomes" id="UP000391919">
    <property type="component" value="Unassembled WGS sequence"/>
</dbReference>
<keyword evidence="1" id="KW-1133">Transmembrane helix</keyword>
<evidence type="ECO:0000256" key="1">
    <source>
        <dbReference type="SAM" id="Phobius"/>
    </source>
</evidence>
<evidence type="ECO:0000313" key="2">
    <source>
        <dbReference type="EMBL" id="GER70292.1"/>
    </source>
</evidence>
<keyword evidence="1" id="KW-0472">Membrane</keyword>
<dbReference type="AlphaFoldDB" id="A0A5J4J5R0"/>
<feature type="transmembrane region" description="Helical" evidence="1">
    <location>
        <begin position="206"/>
        <end position="228"/>
    </location>
</feature>
<feature type="transmembrane region" description="Helical" evidence="1">
    <location>
        <begin position="109"/>
        <end position="131"/>
    </location>
</feature>
<feature type="transmembrane region" description="Helical" evidence="1">
    <location>
        <begin position="6"/>
        <end position="32"/>
    </location>
</feature>
<reference evidence="2 3" key="1">
    <citation type="submission" date="2019-09" db="EMBL/GenBank/DDBJ databases">
        <title>Draft genome sequence of Bacillus sp. JC-7.</title>
        <authorList>
            <person name="Tanaka N."/>
            <person name="Shiwa Y."/>
            <person name="Fujita N."/>
            <person name="Tanasupawat S."/>
        </authorList>
    </citation>
    <scope>NUCLEOTIDE SEQUENCE [LARGE SCALE GENOMIC DNA]</scope>
    <source>
        <strain evidence="2 3">JC-7</strain>
    </source>
</reference>
<evidence type="ECO:0000313" key="3">
    <source>
        <dbReference type="Proteomes" id="UP000391919"/>
    </source>
</evidence>
<keyword evidence="1" id="KW-0812">Transmembrane</keyword>
<proteinExistence type="predicted"/>
<keyword evidence="3" id="KW-1185">Reference proteome</keyword>
<feature type="transmembrane region" description="Helical" evidence="1">
    <location>
        <begin position="240"/>
        <end position="268"/>
    </location>
</feature>
<dbReference type="RefSeq" id="WP_151681742.1">
    <property type="nucleotide sequence ID" value="NZ_BKZP01000026.1"/>
</dbReference>
<sequence>MQTILHLLLLSLVELVNLLGIIILVGFMLGFLEKWTVQVWFRAFGWKGIAATAWLGTPAHELSHALMCIVFGHRITEIRWLQLNSGDGTLGYVSHQYNPNSIYQKVGNFFIGTAPVFMGILNLTLGMHILVPESYVPFVDAVYAMVREDKSGGCSLALLGGSIAAVTQHLFTTENFANPRFWLYCLLAVCISSHIALSAADLKGAFNGCVTIFGVIVLLNLLSFVFGFHTDDLIAKIAAYNLYIIAFSSVAILFSLLWLFAGMALCLLKGRRT</sequence>
<accession>A0A5J4J5R0</accession>
<name>A0A5J4J5R0_9BACI</name>
<organism evidence="2 3">
    <name type="scientific">Weizmannia acidilactici</name>
    <dbReference type="NCBI Taxonomy" id="2607726"/>
    <lineage>
        <taxon>Bacteria</taxon>
        <taxon>Bacillati</taxon>
        <taxon>Bacillota</taxon>
        <taxon>Bacilli</taxon>
        <taxon>Bacillales</taxon>
        <taxon>Bacillaceae</taxon>
        <taxon>Heyndrickxia</taxon>
    </lineage>
</organism>
<protein>
    <submittedName>
        <fullName evidence="2">Uncharacterized protein</fullName>
    </submittedName>
</protein>
<comment type="caution">
    <text evidence="2">The sequence shown here is derived from an EMBL/GenBank/DDBJ whole genome shotgun (WGS) entry which is preliminary data.</text>
</comment>
<feature type="transmembrane region" description="Helical" evidence="1">
    <location>
        <begin position="181"/>
        <end position="199"/>
    </location>
</feature>